<evidence type="ECO:0000313" key="2">
    <source>
        <dbReference type="Proteomes" id="UP001056120"/>
    </source>
</evidence>
<name>A0ACB9E834_9ASTR</name>
<dbReference type="EMBL" id="CM042035">
    <property type="protein sequence ID" value="KAI3755114.1"/>
    <property type="molecule type" value="Genomic_DNA"/>
</dbReference>
<comment type="caution">
    <text evidence="1">The sequence shown here is derived from an EMBL/GenBank/DDBJ whole genome shotgun (WGS) entry which is preliminary data.</text>
</comment>
<reference evidence="1 2" key="2">
    <citation type="journal article" date="2022" name="Mol. Ecol. Resour.">
        <title>The genomes of chicory, endive, great burdock and yacon provide insights into Asteraceae paleo-polyploidization history and plant inulin production.</title>
        <authorList>
            <person name="Fan W."/>
            <person name="Wang S."/>
            <person name="Wang H."/>
            <person name="Wang A."/>
            <person name="Jiang F."/>
            <person name="Liu H."/>
            <person name="Zhao H."/>
            <person name="Xu D."/>
            <person name="Zhang Y."/>
        </authorList>
    </citation>
    <scope>NUCLEOTIDE SEQUENCE [LARGE SCALE GENOMIC DNA]</scope>
    <source>
        <strain evidence="2">cv. Yunnan</strain>
        <tissue evidence="1">Leaves</tissue>
    </source>
</reference>
<accession>A0ACB9E834</accession>
<gene>
    <name evidence="1" type="ORF">L1987_54908</name>
</gene>
<reference evidence="2" key="1">
    <citation type="journal article" date="2022" name="Mol. Ecol. Resour.">
        <title>The genomes of chicory, endive, great burdock and yacon provide insights into Asteraceae palaeo-polyploidization history and plant inulin production.</title>
        <authorList>
            <person name="Fan W."/>
            <person name="Wang S."/>
            <person name="Wang H."/>
            <person name="Wang A."/>
            <person name="Jiang F."/>
            <person name="Liu H."/>
            <person name="Zhao H."/>
            <person name="Xu D."/>
            <person name="Zhang Y."/>
        </authorList>
    </citation>
    <scope>NUCLEOTIDE SEQUENCE [LARGE SCALE GENOMIC DNA]</scope>
    <source>
        <strain evidence="2">cv. Yunnan</strain>
    </source>
</reference>
<evidence type="ECO:0000313" key="1">
    <source>
        <dbReference type="EMBL" id="KAI3755114.1"/>
    </source>
</evidence>
<dbReference type="Proteomes" id="UP001056120">
    <property type="component" value="Linkage Group LG18"/>
</dbReference>
<keyword evidence="2" id="KW-1185">Reference proteome</keyword>
<sequence>MHHDCSPAIIHRDISSKNILLDLEYEACIPNSSNWSNIAGTYGYLAPEPAYTMKVTEKCDVYSFGVMALEIIKGEHPGDIITSLASSTTEAVKFKHMVDHRLLVPLPIIKEVLSSVLFLAIKCVNSNPELRPTMHEVSQKNSSITCEIYKGDDVV</sequence>
<protein>
    <submittedName>
        <fullName evidence="1">Uncharacterized protein</fullName>
    </submittedName>
</protein>
<proteinExistence type="predicted"/>
<organism evidence="1 2">
    <name type="scientific">Smallanthus sonchifolius</name>
    <dbReference type="NCBI Taxonomy" id="185202"/>
    <lineage>
        <taxon>Eukaryota</taxon>
        <taxon>Viridiplantae</taxon>
        <taxon>Streptophyta</taxon>
        <taxon>Embryophyta</taxon>
        <taxon>Tracheophyta</taxon>
        <taxon>Spermatophyta</taxon>
        <taxon>Magnoliopsida</taxon>
        <taxon>eudicotyledons</taxon>
        <taxon>Gunneridae</taxon>
        <taxon>Pentapetalae</taxon>
        <taxon>asterids</taxon>
        <taxon>campanulids</taxon>
        <taxon>Asterales</taxon>
        <taxon>Asteraceae</taxon>
        <taxon>Asteroideae</taxon>
        <taxon>Heliantheae alliance</taxon>
        <taxon>Millerieae</taxon>
        <taxon>Smallanthus</taxon>
    </lineage>
</organism>